<protein>
    <submittedName>
        <fullName evidence="1">Uncharacterized protein</fullName>
    </submittedName>
</protein>
<sequence>MPSLLFLFFNPQMGMSHNLILDAKLVFFYFFLCNS</sequence>
<accession>A0A2P2JUV8</accession>
<proteinExistence type="predicted"/>
<organism evidence="1">
    <name type="scientific">Rhizophora mucronata</name>
    <name type="common">Asiatic mangrove</name>
    <dbReference type="NCBI Taxonomy" id="61149"/>
    <lineage>
        <taxon>Eukaryota</taxon>
        <taxon>Viridiplantae</taxon>
        <taxon>Streptophyta</taxon>
        <taxon>Embryophyta</taxon>
        <taxon>Tracheophyta</taxon>
        <taxon>Spermatophyta</taxon>
        <taxon>Magnoliopsida</taxon>
        <taxon>eudicotyledons</taxon>
        <taxon>Gunneridae</taxon>
        <taxon>Pentapetalae</taxon>
        <taxon>rosids</taxon>
        <taxon>fabids</taxon>
        <taxon>Malpighiales</taxon>
        <taxon>Rhizophoraceae</taxon>
        <taxon>Rhizophora</taxon>
    </lineage>
</organism>
<evidence type="ECO:0000313" key="1">
    <source>
        <dbReference type="EMBL" id="MBW97254.1"/>
    </source>
</evidence>
<dbReference type="EMBL" id="GGEC01016771">
    <property type="protein sequence ID" value="MBW97254.1"/>
    <property type="molecule type" value="Transcribed_RNA"/>
</dbReference>
<dbReference type="AlphaFoldDB" id="A0A2P2JUV8"/>
<reference evidence="1" key="1">
    <citation type="submission" date="2018-02" db="EMBL/GenBank/DDBJ databases">
        <title>Rhizophora mucronata_Transcriptome.</title>
        <authorList>
            <person name="Meera S.P."/>
            <person name="Sreeshan A."/>
            <person name="Augustine A."/>
        </authorList>
    </citation>
    <scope>NUCLEOTIDE SEQUENCE</scope>
    <source>
        <tissue evidence="1">Leaf</tissue>
    </source>
</reference>
<name>A0A2P2JUV8_RHIMU</name>